<name>A0A7Z0J9T8_9ACTN</name>
<keyword evidence="3" id="KW-1185">Reference proteome</keyword>
<dbReference type="EMBL" id="JACCFS010000001">
    <property type="protein sequence ID" value="NYJ33724.1"/>
    <property type="molecule type" value="Genomic_DNA"/>
</dbReference>
<proteinExistence type="predicted"/>
<evidence type="ECO:0000256" key="1">
    <source>
        <dbReference type="SAM" id="SignalP"/>
    </source>
</evidence>
<reference evidence="2 3" key="1">
    <citation type="submission" date="2020-07" db="EMBL/GenBank/DDBJ databases">
        <title>Sequencing the genomes of 1000 actinobacteria strains.</title>
        <authorList>
            <person name="Klenk H.-P."/>
        </authorList>
    </citation>
    <scope>NUCLEOTIDE SEQUENCE [LARGE SCALE GENOMIC DNA]</scope>
    <source>
        <strain evidence="2 3">DSM 44442</strain>
    </source>
</reference>
<sequence length="174" mass="18301">MSNLSLARSATGMSLAVSIIVMGMSSASAAPRSSDLEVLGSVEGNSAESEGLTAEVNEAERDESGALLSITWSISNNGDSTEPLVWLRDRSYSYSGPNYAGVTSRSNESGTRFHPIMDGNGACLCSGPTSNDLAQQVSPGEKVSYWSLFSVPSDIESVTVEIPNFEPIEDVPIS</sequence>
<protein>
    <recommendedName>
        <fullName evidence="4">DUF4352 domain-containing protein</fullName>
    </recommendedName>
</protein>
<evidence type="ECO:0000313" key="3">
    <source>
        <dbReference type="Proteomes" id="UP000572051"/>
    </source>
</evidence>
<feature type="chain" id="PRO_5031342117" description="DUF4352 domain-containing protein" evidence="1">
    <location>
        <begin position="30"/>
        <end position="174"/>
    </location>
</feature>
<dbReference type="AlphaFoldDB" id="A0A7Z0J9T8"/>
<accession>A0A7Z0J9T8</accession>
<evidence type="ECO:0000313" key="2">
    <source>
        <dbReference type="EMBL" id="NYJ33724.1"/>
    </source>
</evidence>
<organism evidence="2 3">
    <name type="scientific">Nocardiopsis aegyptia</name>
    <dbReference type="NCBI Taxonomy" id="220378"/>
    <lineage>
        <taxon>Bacteria</taxon>
        <taxon>Bacillati</taxon>
        <taxon>Actinomycetota</taxon>
        <taxon>Actinomycetes</taxon>
        <taxon>Streptosporangiales</taxon>
        <taxon>Nocardiopsidaceae</taxon>
        <taxon>Nocardiopsis</taxon>
    </lineage>
</organism>
<feature type="signal peptide" evidence="1">
    <location>
        <begin position="1"/>
        <end position="29"/>
    </location>
</feature>
<dbReference type="RefSeq" id="WP_246406114.1">
    <property type="nucleotide sequence ID" value="NZ_JACCFS010000001.1"/>
</dbReference>
<evidence type="ECO:0008006" key="4">
    <source>
        <dbReference type="Google" id="ProtNLM"/>
    </source>
</evidence>
<keyword evidence="1" id="KW-0732">Signal</keyword>
<comment type="caution">
    <text evidence="2">The sequence shown here is derived from an EMBL/GenBank/DDBJ whole genome shotgun (WGS) entry which is preliminary data.</text>
</comment>
<dbReference type="Proteomes" id="UP000572051">
    <property type="component" value="Unassembled WGS sequence"/>
</dbReference>
<gene>
    <name evidence="2" type="ORF">HNR10_001605</name>
</gene>